<evidence type="ECO:0000256" key="1">
    <source>
        <dbReference type="SAM" id="MobiDB-lite"/>
    </source>
</evidence>
<protein>
    <submittedName>
        <fullName evidence="2">Uncharacterized protein</fullName>
    </submittedName>
</protein>
<feature type="region of interest" description="Disordered" evidence="1">
    <location>
        <begin position="1"/>
        <end position="32"/>
    </location>
</feature>
<dbReference type="EMBL" id="BTGU01000021">
    <property type="protein sequence ID" value="GMN46012.1"/>
    <property type="molecule type" value="Genomic_DNA"/>
</dbReference>
<evidence type="ECO:0000313" key="2">
    <source>
        <dbReference type="EMBL" id="GMN46012.1"/>
    </source>
</evidence>
<evidence type="ECO:0000313" key="3">
    <source>
        <dbReference type="Proteomes" id="UP001187192"/>
    </source>
</evidence>
<feature type="compositionally biased region" description="Gly residues" evidence="1">
    <location>
        <begin position="1"/>
        <end position="12"/>
    </location>
</feature>
<proteinExistence type="predicted"/>
<name>A0AA88A7E2_FICCA</name>
<comment type="caution">
    <text evidence="2">The sequence shown here is derived from an EMBL/GenBank/DDBJ whole genome shotgun (WGS) entry which is preliminary data.</text>
</comment>
<dbReference type="AlphaFoldDB" id="A0AA88A7E2"/>
<organism evidence="2 3">
    <name type="scientific">Ficus carica</name>
    <name type="common">Common fig</name>
    <dbReference type="NCBI Taxonomy" id="3494"/>
    <lineage>
        <taxon>Eukaryota</taxon>
        <taxon>Viridiplantae</taxon>
        <taxon>Streptophyta</taxon>
        <taxon>Embryophyta</taxon>
        <taxon>Tracheophyta</taxon>
        <taxon>Spermatophyta</taxon>
        <taxon>Magnoliopsida</taxon>
        <taxon>eudicotyledons</taxon>
        <taxon>Gunneridae</taxon>
        <taxon>Pentapetalae</taxon>
        <taxon>rosids</taxon>
        <taxon>fabids</taxon>
        <taxon>Rosales</taxon>
        <taxon>Moraceae</taxon>
        <taxon>Ficeae</taxon>
        <taxon>Ficus</taxon>
    </lineage>
</organism>
<keyword evidence="3" id="KW-1185">Reference proteome</keyword>
<reference evidence="2" key="1">
    <citation type="submission" date="2023-07" db="EMBL/GenBank/DDBJ databases">
        <title>draft genome sequence of fig (Ficus carica).</title>
        <authorList>
            <person name="Takahashi T."/>
            <person name="Nishimura K."/>
        </authorList>
    </citation>
    <scope>NUCLEOTIDE SEQUENCE</scope>
</reference>
<sequence length="54" mass="5435">MGGGGVAGGRGLRVGKRERGGSGGIRRRPVVGDRRWVAGGGKVAGDGKEFGWKG</sequence>
<dbReference type="Proteomes" id="UP001187192">
    <property type="component" value="Unassembled WGS sequence"/>
</dbReference>
<gene>
    <name evidence="2" type="ORF">TIFTF001_015212</name>
</gene>
<accession>A0AA88A7E2</accession>